<gene>
    <name evidence="1" type="ORF">NWE73_16740</name>
</gene>
<proteinExistence type="predicted"/>
<dbReference type="RefSeq" id="WP_277579509.1">
    <property type="nucleotide sequence ID" value="NZ_JANRMI010000005.1"/>
</dbReference>
<evidence type="ECO:0000313" key="1">
    <source>
        <dbReference type="EMBL" id="MDG0818033.1"/>
    </source>
</evidence>
<keyword evidence="2" id="KW-1185">Reference proteome</keyword>
<comment type="caution">
    <text evidence="1">The sequence shown here is derived from an EMBL/GenBank/DDBJ whole genome shotgun (WGS) entry which is preliminary data.</text>
</comment>
<dbReference type="Proteomes" id="UP001152321">
    <property type="component" value="Unassembled WGS sequence"/>
</dbReference>
<reference evidence="1" key="1">
    <citation type="submission" date="2022-08" db="EMBL/GenBank/DDBJ databases">
        <title>Novel Bdellovibrio Species Isolated from Svalbard: Designation Bdellovibrio svalbardensis.</title>
        <authorList>
            <person name="Mitchell R.J."/>
            <person name="Choi S.Y."/>
        </authorList>
    </citation>
    <scope>NUCLEOTIDE SEQUENCE</scope>
    <source>
        <strain evidence="1">PAP01</strain>
    </source>
</reference>
<protein>
    <submittedName>
        <fullName evidence="1">Uncharacterized protein</fullName>
    </submittedName>
</protein>
<evidence type="ECO:0000313" key="2">
    <source>
        <dbReference type="Proteomes" id="UP001152321"/>
    </source>
</evidence>
<organism evidence="1 2">
    <name type="scientific">Bdellovibrio svalbardensis</name>
    <dbReference type="NCBI Taxonomy" id="2972972"/>
    <lineage>
        <taxon>Bacteria</taxon>
        <taxon>Pseudomonadati</taxon>
        <taxon>Bdellovibrionota</taxon>
        <taxon>Bdellovibrionia</taxon>
        <taxon>Bdellovibrionales</taxon>
        <taxon>Pseudobdellovibrionaceae</taxon>
        <taxon>Bdellovibrio</taxon>
    </lineage>
</organism>
<sequence length="331" mass="38933">MRFLLLLGFILYAIPGVAHDLEFIFYRAPKPLDWSTPGSLVRSTVRNSFAQIGMKDGENYRYDLYPHAISHVNVKLQCGTAPAIYRGMTSDRSTASYAWDLMARGRSLETFLIDVKGRFYKNDEVLKWLSVLESQGYVRRFQLKLNEEQCQRVQKYLREYESLYLQKIYGSLRADPQWGQGAGCAAFAVSFLKVLNLFPETLEKYWRRHLLVPLRLLSFQARKSDLSFWAYLRGEDAAWASETEPHIELQFYDPELMYNWVGARHKVVWDVRSRVVPESSFFRMSRSQTRQNQEHRLQKLNQLLSEKELRDPFYFECRKWGYCGPGLGIRK</sequence>
<dbReference type="EMBL" id="JANRMI010000005">
    <property type="protein sequence ID" value="MDG0818033.1"/>
    <property type="molecule type" value="Genomic_DNA"/>
</dbReference>
<accession>A0ABT6DMD4</accession>
<name>A0ABT6DMD4_9BACT</name>